<dbReference type="OrthoDB" id="1121111at2"/>
<evidence type="ECO:0000256" key="4">
    <source>
        <dbReference type="PROSITE-ProRule" id="PRU00510"/>
    </source>
</evidence>
<dbReference type="InterPro" id="IPR000962">
    <property type="entry name" value="Znf_DskA_TraR"/>
</dbReference>
<organism evidence="6 7">
    <name type="scientific">Ancylomarina subtilis</name>
    <dbReference type="NCBI Taxonomy" id="1639035"/>
    <lineage>
        <taxon>Bacteria</taxon>
        <taxon>Pseudomonadati</taxon>
        <taxon>Bacteroidota</taxon>
        <taxon>Bacteroidia</taxon>
        <taxon>Marinilabiliales</taxon>
        <taxon>Marinifilaceae</taxon>
        <taxon>Ancylomarina</taxon>
    </lineage>
</organism>
<dbReference type="Pfam" id="PF01258">
    <property type="entry name" value="zf-dskA_traR"/>
    <property type="match status" value="1"/>
</dbReference>
<keyword evidence="2" id="KW-0863">Zinc-finger</keyword>
<keyword evidence="1" id="KW-0479">Metal-binding</keyword>
<evidence type="ECO:0000259" key="5">
    <source>
        <dbReference type="Pfam" id="PF01258"/>
    </source>
</evidence>
<evidence type="ECO:0000256" key="3">
    <source>
        <dbReference type="ARBA" id="ARBA00022833"/>
    </source>
</evidence>
<evidence type="ECO:0000313" key="6">
    <source>
        <dbReference type="EMBL" id="RZT91761.1"/>
    </source>
</evidence>
<reference evidence="6 7" key="1">
    <citation type="submission" date="2019-02" db="EMBL/GenBank/DDBJ databases">
        <title>Genomic Encyclopedia of Type Strains, Phase IV (KMG-IV): sequencing the most valuable type-strain genomes for metagenomic binning, comparative biology and taxonomic classification.</title>
        <authorList>
            <person name="Goeker M."/>
        </authorList>
    </citation>
    <scope>NUCLEOTIDE SEQUENCE [LARGE SCALE GENOMIC DNA]</scope>
    <source>
        <strain evidence="6 7">DSM 28825</strain>
    </source>
</reference>
<evidence type="ECO:0000256" key="1">
    <source>
        <dbReference type="ARBA" id="ARBA00022723"/>
    </source>
</evidence>
<dbReference type="Gene3D" id="1.20.120.910">
    <property type="entry name" value="DksA, coiled-coil domain"/>
    <property type="match status" value="1"/>
</dbReference>
<keyword evidence="7" id="KW-1185">Reference proteome</keyword>
<comment type="caution">
    <text evidence="6">The sequence shown here is derived from an EMBL/GenBank/DDBJ whole genome shotgun (WGS) entry which is preliminary data.</text>
</comment>
<evidence type="ECO:0000256" key="2">
    <source>
        <dbReference type="ARBA" id="ARBA00022771"/>
    </source>
</evidence>
<feature type="zinc finger region" description="dksA C4-type" evidence="4">
    <location>
        <begin position="84"/>
        <end position="108"/>
    </location>
</feature>
<proteinExistence type="predicted"/>
<name>A0A4Q7V5F1_9BACT</name>
<feature type="domain" description="Zinc finger DksA/TraR C4-type" evidence="5">
    <location>
        <begin position="80"/>
        <end position="111"/>
    </location>
</feature>
<protein>
    <submittedName>
        <fullName evidence="6">TraR/DksA family transcriptional regulator</fullName>
    </submittedName>
</protein>
<accession>A0A4Q7V5F1</accession>
<keyword evidence="3" id="KW-0862">Zinc</keyword>
<dbReference type="RefSeq" id="WP_130308338.1">
    <property type="nucleotide sequence ID" value="NZ_SHKN01000004.1"/>
</dbReference>
<sequence length="111" mass="12447">MPKINQDEIRHQIEEKIIKLNDDISYLIELTKPISPDCAIGRISRMDAINNKSINDAALRQKKIQLKALQQTLNHISDADFGKCISCGCEIPLGRIILMPESKKCVACASR</sequence>
<dbReference type="PROSITE" id="PS51128">
    <property type="entry name" value="ZF_DKSA_2"/>
    <property type="match status" value="1"/>
</dbReference>
<dbReference type="EMBL" id="SHKN01000004">
    <property type="protein sequence ID" value="RZT91761.1"/>
    <property type="molecule type" value="Genomic_DNA"/>
</dbReference>
<dbReference type="AlphaFoldDB" id="A0A4Q7V5F1"/>
<dbReference type="GO" id="GO:0008270">
    <property type="term" value="F:zinc ion binding"/>
    <property type="evidence" value="ECO:0007669"/>
    <property type="project" value="UniProtKB-KW"/>
</dbReference>
<dbReference type="Proteomes" id="UP000293562">
    <property type="component" value="Unassembled WGS sequence"/>
</dbReference>
<evidence type="ECO:0000313" key="7">
    <source>
        <dbReference type="Proteomes" id="UP000293562"/>
    </source>
</evidence>
<gene>
    <name evidence="6" type="ORF">EV201_2974</name>
</gene>